<evidence type="ECO:0000256" key="1">
    <source>
        <dbReference type="SAM" id="Phobius"/>
    </source>
</evidence>
<dbReference type="Proteomes" id="UP000595140">
    <property type="component" value="Unassembled WGS sequence"/>
</dbReference>
<keyword evidence="1" id="KW-0472">Membrane</keyword>
<evidence type="ECO:0008006" key="4">
    <source>
        <dbReference type="Google" id="ProtNLM"/>
    </source>
</evidence>
<name>A0A484KGE3_9ASTE</name>
<accession>A0A484KGE3</accession>
<keyword evidence="3" id="KW-1185">Reference proteome</keyword>
<reference evidence="2 3" key="1">
    <citation type="submission" date="2018-04" db="EMBL/GenBank/DDBJ databases">
        <authorList>
            <person name="Vogel A."/>
        </authorList>
    </citation>
    <scope>NUCLEOTIDE SEQUENCE [LARGE SCALE GENOMIC DNA]</scope>
</reference>
<keyword evidence="1" id="KW-1133">Transmembrane helix</keyword>
<proteinExistence type="predicted"/>
<dbReference type="AlphaFoldDB" id="A0A484KGE3"/>
<evidence type="ECO:0000313" key="3">
    <source>
        <dbReference type="Proteomes" id="UP000595140"/>
    </source>
</evidence>
<organism evidence="2 3">
    <name type="scientific">Cuscuta campestris</name>
    <dbReference type="NCBI Taxonomy" id="132261"/>
    <lineage>
        <taxon>Eukaryota</taxon>
        <taxon>Viridiplantae</taxon>
        <taxon>Streptophyta</taxon>
        <taxon>Embryophyta</taxon>
        <taxon>Tracheophyta</taxon>
        <taxon>Spermatophyta</taxon>
        <taxon>Magnoliopsida</taxon>
        <taxon>eudicotyledons</taxon>
        <taxon>Gunneridae</taxon>
        <taxon>Pentapetalae</taxon>
        <taxon>asterids</taxon>
        <taxon>lamiids</taxon>
        <taxon>Solanales</taxon>
        <taxon>Convolvulaceae</taxon>
        <taxon>Cuscuteae</taxon>
        <taxon>Cuscuta</taxon>
        <taxon>Cuscuta subgen. Grammica</taxon>
        <taxon>Cuscuta sect. Cleistogrammica</taxon>
    </lineage>
</organism>
<evidence type="ECO:0000313" key="2">
    <source>
        <dbReference type="EMBL" id="VFQ64863.1"/>
    </source>
</evidence>
<protein>
    <recommendedName>
        <fullName evidence="4">Major facilitator superfamily (MFS) profile domain-containing protein</fullName>
    </recommendedName>
</protein>
<keyword evidence="1" id="KW-0812">Transmembrane</keyword>
<feature type="transmembrane region" description="Helical" evidence="1">
    <location>
        <begin position="22"/>
        <end position="48"/>
    </location>
</feature>
<dbReference type="OrthoDB" id="1716831at2759"/>
<sequence>MPGSSGYLDVGDRKVTYFSNPYVLGLTVIAGIGGLLFGYDTGICSIVYKCEYRSFLIYELLVASSSNWFVSEFFWSY</sequence>
<dbReference type="EMBL" id="OOIL02000448">
    <property type="protein sequence ID" value="VFQ64863.1"/>
    <property type="molecule type" value="Genomic_DNA"/>
</dbReference>
<gene>
    <name evidence="2" type="ORF">CCAM_LOCUS6639</name>
</gene>